<dbReference type="Gene3D" id="1.10.10.10">
    <property type="entry name" value="Winged helix-like DNA-binding domain superfamily/Winged helix DNA-binding domain"/>
    <property type="match status" value="1"/>
</dbReference>
<comment type="caution">
    <text evidence="2">The sequence shown here is derived from an EMBL/GenBank/DDBJ whole genome shotgun (WGS) entry which is preliminary data.</text>
</comment>
<keyword evidence="2" id="KW-0238">DNA-binding</keyword>
<protein>
    <submittedName>
        <fullName evidence="2">DNA-binding CsgD family transcriptional regulator</fullName>
    </submittedName>
</protein>
<evidence type="ECO:0000313" key="3">
    <source>
        <dbReference type="Proteomes" id="UP000537130"/>
    </source>
</evidence>
<dbReference type="SMART" id="SM00421">
    <property type="entry name" value="HTH_LUXR"/>
    <property type="match status" value="1"/>
</dbReference>
<dbReference type="AlphaFoldDB" id="A0A7W4W601"/>
<accession>A0A7W4W601</accession>
<dbReference type="InterPro" id="IPR016032">
    <property type="entry name" value="Sig_transdc_resp-reg_C-effctor"/>
</dbReference>
<feature type="domain" description="HTH luxR-type" evidence="1">
    <location>
        <begin position="309"/>
        <end position="366"/>
    </location>
</feature>
<gene>
    <name evidence="2" type="ORF">FHR99_002321</name>
</gene>
<sequence length="374" mass="41131">MDQREQELIEAIYEAPLTEPVWSHCLKTLRLSLNAQGAVLLLRLPSEQERGVILADGIPGLEGEIGDNPYSKQFYSMDPFVNIPDNITVTLDEHLDMDDLVTSEFYQLSLEPFGIYHIAGIELTSGGDIDASLRLTRHKGEPGFNQEERELLNRLIPHLKRALRIHSRLESVSSEKELYAQAVSQLAVATYFLNDKGHLIEANPMGERLLEADRGLSISAGKLVLERSVDTQKLKTAIDAALKARLRGDTVFAQAMPVYDHSGDCQLGLTVRPLAIKRHRETDNEAVIAIFVSDANARVEAPQTSLTQLFGLTPAESRLATALANGLSLDDASASLHISRNTARAHLRSIFSKTGVNQQTQLVSLILKSVAPLG</sequence>
<dbReference type="GO" id="GO:0003677">
    <property type="term" value="F:DNA binding"/>
    <property type="evidence" value="ECO:0007669"/>
    <property type="project" value="UniProtKB-KW"/>
</dbReference>
<dbReference type="InterPro" id="IPR036388">
    <property type="entry name" value="WH-like_DNA-bd_sf"/>
</dbReference>
<name>A0A7W4W601_9GAMM</name>
<keyword evidence="3" id="KW-1185">Reference proteome</keyword>
<dbReference type="EMBL" id="JACHWY010000002">
    <property type="protein sequence ID" value="MBB3048055.1"/>
    <property type="molecule type" value="Genomic_DNA"/>
</dbReference>
<reference evidence="2 3" key="1">
    <citation type="submission" date="2020-08" db="EMBL/GenBank/DDBJ databases">
        <title>Genomic Encyclopedia of Type Strains, Phase III (KMG-III): the genomes of soil and plant-associated and newly described type strains.</title>
        <authorList>
            <person name="Whitman W."/>
        </authorList>
    </citation>
    <scope>NUCLEOTIDE SEQUENCE [LARGE SCALE GENOMIC DNA]</scope>
    <source>
        <strain evidence="2 3">CECT 8654</strain>
    </source>
</reference>
<dbReference type="RefSeq" id="WP_183410823.1">
    <property type="nucleotide sequence ID" value="NZ_JACHWY010000002.1"/>
</dbReference>
<dbReference type="GO" id="GO:0006355">
    <property type="term" value="P:regulation of DNA-templated transcription"/>
    <property type="evidence" value="ECO:0007669"/>
    <property type="project" value="InterPro"/>
</dbReference>
<proteinExistence type="predicted"/>
<evidence type="ECO:0000259" key="1">
    <source>
        <dbReference type="SMART" id="SM00421"/>
    </source>
</evidence>
<evidence type="ECO:0000313" key="2">
    <source>
        <dbReference type="EMBL" id="MBB3048055.1"/>
    </source>
</evidence>
<dbReference type="Proteomes" id="UP000537130">
    <property type="component" value="Unassembled WGS sequence"/>
</dbReference>
<dbReference type="InterPro" id="IPR000792">
    <property type="entry name" value="Tscrpt_reg_LuxR_C"/>
</dbReference>
<organism evidence="2 3">
    <name type="scientific">Litorivivens lipolytica</name>
    <dbReference type="NCBI Taxonomy" id="1524264"/>
    <lineage>
        <taxon>Bacteria</taxon>
        <taxon>Pseudomonadati</taxon>
        <taxon>Pseudomonadota</taxon>
        <taxon>Gammaproteobacteria</taxon>
        <taxon>Litorivivens</taxon>
    </lineage>
</organism>
<dbReference type="Pfam" id="PF00196">
    <property type="entry name" value="GerE"/>
    <property type="match status" value="1"/>
</dbReference>
<dbReference type="SUPFAM" id="SSF46894">
    <property type="entry name" value="C-terminal effector domain of the bipartite response regulators"/>
    <property type="match status" value="1"/>
</dbReference>